<evidence type="ECO:0000313" key="1">
    <source>
        <dbReference type="EMBL" id="SEU11988.1"/>
    </source>
</evidence>
<dbReference type="OrthoDB" id="1684418at2"/>
<evidence type="ECO:0000313" key="2">
    <source>
        <dbReference type="Proteomes" id="UP000182332"/>
    </source>
</evidence>
<reference evidence="1 2" key="1">
    <citation type="submission" date="2016-10" db="EMBL/GenBank/DDBJ databases">
        <authorList>
            <person name="de Groot N.N."/>
        </authorList>
    </citation>
    <scope>NUCLEOTIDE SEQUENCE [LARGE SCALE GENOMIC DNA]</scope>
    <source>
        <strain evidence="1 2">DSM 11363</strain>
    </source>
</reference>
<gene>
    <name evidence="1" type="ORF">SAMN05216197_1685</name>
</gene>
<dbReference type="Proteomes" id="UP000182332">
    <property type="component" value="Unassembled WGS sequence"/>
</dbReference>
<sequence>MSALNTQVSGDHYKSLNIQPIEFIHANGIPFAEGSVIKYVTRWRAKGGIADLEKAKHFLELLIELEKKAQGLAE</sequence>
<dbReference type="RefSeq" id="WP_074893613.1">
    <property type="nucleotide sequence ID" value="NZ_FOHW01000068.1"/>
</dbReference>
<name>A0A1I0JQL0_9PSED</name>
<dbReference type="EMBL" id="FOHW01000068">
    <property type="protein sequence ID" value="SEU11988.1"/>
    <property type="molecule type" value="Genomic_DNA"/>
</dbReference>
<organism evidence="1 2">
    <name type="scientific">Pseudomonas graminis</name>
    <dbReference type="NCBI Taxonomy" id="158627"/>
    <lineage>
        <taxon>Bacteria</taxon>
        <taxon>Pseudomonadati</taxon>
        <taxon>Pseudomonadota</taxon>
        <taxon>Gammaproteobacteria</taxon>
        <taxon>Pseudomonadales</taxon>
        <taxon>Pseudomonadaceae</taxon>
        <taxon>Pseudomonas</taxon>
    </lineage>
</organism>
<accession>A0A1I0JQL0</accession>
<dbReference type="AlphaFoldDB" id="A0A1I0JQL0"/>
<dbReference type="InterPro" id="IPR021739">
    <property type="entry name" value="SaV-like"/>
</dbReference>
<protein>
    <submittedName>
        <fullName evidence="1">Protein of unknwon function</fullName>
    </submittedName>
</protein>
<dbReference type="Pfam" id="PF11753">
    <property type="entry name" value="DUF3310"/>
    <property type="match status" value="1"/>
</dbReference>
<proteinExistence type="predicted"/>